<name>A0A0F9HA35_9ZZZZ</name>
<dbReference type="EMBL" id="LAZR01015654">
    <property type="protein sequence ID" value="KKM07984.1"/>
    <property type="molecule type" value="Genomic_DNA"/>
</dbReference>
<evidence type="ECO:0000313" key="1">
    <source>
        <dbReference type="EMBL" id="KKM07984.1"/>
    </source>
</evidence>
<accession>A0A0F9HA35</accession>
<gene>
    <name evidence="1" type="ORF">LCGC14_1728460</name>
</gene>
<reference evidence="1" key="1">
    <citation type="journal article" date="2015" name="Nature">
        <title>Complex archaea that bridge the gap between prokaryotes and eukaryotes.</title>
        <authorList>
            <person name="Spang A."/>
            <person name="Saw J.H."/>
            <person name="Jorgensen S.L."/>
            <person name="Zaremba-Niedzwiedzka K."/>
            <person name="Martijn J."/>
            <person name="Lind A.E."/>
            <person name="van Eijk R."/>
            <person name="Schleper C."/>
            <person name="Guy L."/>
            <person name="Ettema T.J."/>
        </authorList>
    </citation>
    <scope>NUCLEOTIDE SEQUENCE</scope>
</reference>
<organism evidence="1">
    <name type="scientific">marine sediment metagenome</name>
    <dbReference type="NCBI Taxonomy" id="412755"/>
    <lineage>
        <taxon>unclassified sequences</taxon>
        <taxon>metagenomes</taxon>
        <taxon>ecological metagenomes</taxon>
    </lineage>
</organism>
<proteinExistence type="predicted"/>
<dbReference type="AlphaFoldDB" id="A0A0F9HA35"/>
<comment type="caution">
    <text evidence="1">The sequence shown here is derived from an EMBL/GenBank/DDBJ whole genome shotgun (WGS) entry which is preliminary data.</text>
</comment>
<sequence length="115" mass="11886">MSVHLAPLLRGDVTQSSGADDALATATVAAVDGVTHLVLGVEAHYDAAVTAIRDITIIHGSTTWQTLRWDFSNGAFSFSFPIAFSNDPNEAVSATLEASGNGGDSGYVALFTATN</sequence>
<protein>
    <submittedName>
        <fullName evidence="1">Uncharacterized protein</fullName>
    </submittedName>
</protein>